<name>A0A6M4INR1_9BACT</name>
<organism evidence="2 3">
    <name type="scientific">Gemmatimonas groenlandica</name>
    <dbReference type="NCBI Taxonomy" id="2732249"/>
    <lineage>
        <taxon>Bacteria</taxon>
        <taxon>Pseudomonadati</taxon>
        <taxon>Gemmatimonadota</taxon>
        <taxon>Gemmatimonadia</taxon>
        <taxon>Gemmatimonadales</taxon>
        <taxon>Gemmatimonadaceae</taxon>
        <taxon>Gemmatimonas</taxon>
    </lineage>
</organism>
<evidence type="ECO:0000256" key="1">
    <source>
        <dbReference type="SAM" id="MobiDB-lite"/>
    </source>
</evidence>
<feature type="region of interest" description="Disordered" evidence="1">
    <location>
        <begin position="43"/>
        <end position="68"/>
    </location>
</feature>
<sequence>MSTNADLPEAVTEAALADDSRPSRRRFFTLGASAAVGLAAAQTLEAQRPKSRGSSPFPNGQTSNAAADASAAWGDPVLRLVRRITMGMNPEEVALARRLGYAGYLDYQLRAAAIDDSAIETIIASRLPMTQMAAATLATQDGNEVANQLADATWYRAAFSKAQLRERMVEFWTDHFTISLNKVGYLKLVDDRDVIRPFAMRTFPELLRATSESGAMLVYLDQNRSRTPTPNQNYAREIMELHTLGVDGGYSQTDVAELSRILTGWTTTGPGMFAFNRNFHDRNAKTFLGRSFPAMLATATDVQLKSEGDAAIQMLVAHPSTAAYISLKMARWLLAYEPPQAVVDAMAATYLATGGDITAMIRTILSGKNLLAAPAKYKRPFHLAISAMRGMSASVVNIRAARQRADQMGMPVFMWEQPNGYPDRVDWWSGLVMSRWSYMQYLSTQTSATTTRVDSAPFRVPDTADGVVAQIAARMYGGELPPALRTQLLTYLRGGTYSDARVRETIALASSAQEYQWF</sequence>
<gene>
    <name evidence="2" type="ORF">HKW67_09155</name>
</gene>
<dbReference type="Proteomes" id="UP000500938">
    <property type="component" value="Chromosome"/>
</dbReference>
<protein>
    <submittedName>
        <fullName evidence="2">DUF1800 domain-containing protein</fullName>
    </submittedName>
</protein>
<dbReference type="PROSITE" id="PS51318">
    <property type="entry name" value="TAT"/>
    <property type="match status" value="1"/>
</dbReference>
<dbReference type="RefSeq" id="WP_171225096.1">
    <property type="nucleotide sequence ID" value="NZ_CP053085.1"/>
</dbReference>
<reference evidence="2 3" key="1">
    <citation type="submission" date="2020-05" db="EMBL/GenBank/DDBJ databases">
        <title>Complete genome sequence of Gemmatimonas greenlandica TET16.</title>
        <authorList>
            <person name="Zeng Y."/>
        </authorList>
    </citation>
    <scope>NUCLEOTIDE SEQUENCE [LARGE SCALE GENOMIC DNA]</scope>
    <source>
        <strain evidence="2 3">TET16</strain>
    </source>
</reference>
<feature type="compositionally biased region" description="Polar residues" evidence="1">
    <location>
        <begin position="52"/>
        <end position="64"/>
    </location>
</feature>
<dbReference type="Pfam" id="PF08811">
    <property type="entry name" value="DUF1800"/>
    <property type="match status" value="1"/>
</dbReference>
<evidence type="ECO:0000313" key="3">
    <source>
        <dbReference type="Proteomes" id="UP000500938"/>
    </source>
</evidence>
<dbReference type="InterPro" id="IPR014917">
    <property type="entry name" value="DUF1800"/>
</dbReference>
<proteinExistence type="predicted"/>
<accession>A0A6M4INR1</accession>
<dbReference type="AlphaFoldDB" id="A0A6M4INR1"/>
<dbReference type="KEGG" id="ggr:HKW67_09155"/>
<dbReference type="EMBL" id="CP053085">
    <property type="protein sequence ID" value="QJR35665.1"/>
    <property type="molecule type" value="Genomic_DNA"/>
</dbReference>
<dbReference type="InterPro" id="IPR006311">
    <property type="entry name" value="TAT_signal"/>
</dbReference>
<keyword evidence="3" id="KW-1185">Reference proteome</keyword>
<evidence type="ECO:0000313" key="2">
    <source>
        <dbReference type="EMBL" id="QJR35665.1"/>
    </source>
</evidence>